<reference evidence="4 5" key="1">
    <citation type="journal article" date="2023" name="Plants (Basel)">
        <title>Bridging the Gap: Combining Genomics and Transcriptomics Approaches to Understand Stylosanthes scabra, an Orphan Legume from the Brazilian Caatinga.</title>
        <authorList>
            <person name="Ferreira-Neto J.R.C."/>
            <person name="da Silva M.D."/>
            <person name="Binneck E."/>
            <person name="de Melo N.F."/>
            <person name="da Silva R.H."/>
            <person name="de Melo A.L.T.M."/>
            <person name="Pandolfi V."/>
            <person name="Bustamante F.O."/>
            <person name="Brasileiro-Vidal A.C."/>
            <person name="Benko-Iseppon A.M."/>
        </authorList>
    </citation>
    <scope>NUCLEOTIDE SEQUENCE [LARGE SCALE GENOMIC DNA]</scope>
    <source>
        <tissue evidence="4">Leaves</tissue>
    </source>
</reference>
<dbReference type="Gene3D" id="2.60.120.200">
    <property type="match status" value="1"/>
</dbReference>
<dbReference type="CDD" id="cd06899">
    <property type="entry name" value="lectin_legume_LecRK_Arcelin_ConA"/>
    <property type="match status" value="1"/>
</dbReference>
<protein>
    <recommendedName>
        <fullName evidence="3">Legume lectin domain-containing protein</fullName>
    </recommendedName>
</protein>
<proteinExistence type="inferred from homology"/>
<evidence type="ECO:0000259" key="3">
    <source>
        <dbReference type="Pfam" id="PF00139"/>
    </source>
</evidence>
<gene>
    <name evidence="4" type="ORF">PIB30_057839</name>
</gene>
<dbReference type="InterPro" id="IPR019825">
    <property type="entry name" value="Lectin_legB_Mn/Ca_BS"/>
</dbReference>
<comment type="similarity">
    <text evidence="1">Belongs to the leguminous lectin family.</text>
</comment>
<keyword evidence="2" id="KW-0430">Lectin</keyword>
<dbReference type="Pfam" id="PF00139">
    <property type="entry name" value="Lectin_legB"/>
    <property type="match status" value="1"/>
</dbReference>
<organism evidence="4 5">
    <name type="scientific">Stylosanthes scabra</name>
    <dbReference type="NCBI Taxonomy" id="79078"/>
    <lineage>
        <taxon>Eukaryota</taxon>
        <taxon>Viridiplantae</taxon>
        <taxon>Streptophyta</taxon>
        <taxon>Embryophyta</taxon>
        <taxon>Tracheophyta</taxon>
        <taxon>Spermatophyta</taxon>
        <taxon>Magnoliopsida</taxon>
        <taxon>eudicotyledons</taxon>
        <taxon>Gunneridae</taxon>
        <taxon>Pentapetalae</taxon>
        <taxon>rosids</taxon>
        <taxon>fabids</taxon>
        <taxon>Fabales</taxon>
        <taxon>Fabaceae</taxon>
        <taxon>Papilionoideae</taxon>
        <taxon>50 kb inversion clade</taxon>
        <taxon>dalbergioids sensu lato</taxon>
        <taxon>Dalbergieae</taxon>
        <taxon>Pterocarpus clade</taxon>
        <taxon>Stylosanthes</taxon>
    </lineage>
</organism>
<dbReference type="Proteomes" id="UP001341840">
    <property type="component" value="Unassembled WGS sequence"/>
</dbReference>
<dbReference type="InterPro" id="IPR050258">
    <property type="entry name" value="Leguminous_Lectin"/>
</dbReference>
<dbReference type="PROSITE" id="PS00307">
    <property type="entry name" value="LECTIN_LEGUME_BETA"/>
    <property type="match status" value="1"/>
</dbReference>
<feature type="domain" description="Legume lectin" evidence="3">
    <location>
        <begin position="26"/>
        <end position="229"/>
    </location>
</feature>
<sequence>MKTKSDARNLLVVFEELIDAPINVTKHFFFPNFNLNNNPRLVHDLKLLESAKFSNQNGAIQIPIQSQDTDIRHQAGRGIYNFPIRLLDPRTRTPASFETTFAFQLNNSTSTDESTNGGSGLTFIIVPDEFTVGRSGPWFAMLNDVCQNDYKAVAVEFDTRKNPEFGDPNDNHIGINLGTIVSTKTINVSDAGVSLKDGSVHRAWIKYDGPQRRMDIYLGLPNQDVYPSNQSSQNPLILLLI</sequence>
<accession>A0ABU6UIJ5</accession>
<dbReference type="InterPro" id="IPR013320">
    <property type="entry name" value="ConA-like_dom_sf"/>
</dbReference>
<dbReference type="EMBL" id="JASCZI010121307">
    <property type="protein sequence ID" value="MED6161132.1"/>
    <property type="molecule type" value="Genomic_DNA"/>
</dbReference>
<evidence type="ECO:0000256" key="2">
    <source>
        <dbReference type="ARBA" id="ARBA00022734"/>
    </source>
</evidence>
<dbReference type="SUPFAM" id="SSF49899">
    <property type="entry name" value="Concanavalin A-like lectins/glucanases"/>
    <property type="match status" value="1"/>
</dbReference>
<dbReference type="PANTHER" id="PTHR32401:SF48">
    <property type="entry name" value="LEGUME LECTIN DOMAIN-CONTAINING PROTEIN"/>
    <property type="match status" value="1"/>
</dbReference>
<comment type="caution">
    <text evidence="4">The sequence shown here is derived from an EMBL/GenBank/DDBJ whole genome shotgun (WGS) entry which is preliminary data.</text>
</comment>
<evidence type="ECO:0000313" key="4">
    <source>
        <dbReference type="EMBL" id="MED6161132.1"/>
    </source>
</evidence>
<keyword evidence="5" id="KW-1185">Reference proteome</keyword>
<name>A0ABU6UIJ5_9FABA</name>
<evidence type="ECO:0000256" key="1">
    <source>
        <dbReference type="ARBA" id="ARBA00007606"/>
    </source>
</evidence>
<evidence type="ECO:0000313" key="5">
    <source>
        <dbReference type="Proteomes" id="UP001341840"/>
    </source>
</evidence>
<dbReference type="InterPro" id="IPR001220">
    <property type="entry name" value="Legume_lectin_dom"/>
</dbReference>
<dbReference type="PANTHER" id="PTHR32401">
    <property type="entry name" value="CONCANAVALIN A-LIKE LECTIN FAMILY PROTEIN"/>
    <property type="match status" value="1"/>
</dbReference>